<feature type="domain" description="CobW C-terminal" evidence="1">
    <location>
        <begin position="68"/>
        <end position="142"/>
    </location>
</feature>
<dbReference type="InterPro" id="IPR011629">
    <property type="entry name" value="CobW-like_C"/>
</dbReference>
<dbReference type="PANTHER" id="PTHR43603:SF1">
    <property type="entry name" value="ZINC-REGULATED GTPASE METALLOPROTEIN ACTIVATOR 1"/>
    <property type="match status" value="1"/>
</dbReference>
<dbReference type="EMBL" id="UGLC01000002">
    <property type="protein sequence ID" value="STT55307.1"/>
    <property type="molecule type" value="Genomic_DNA"/>
</dbReference>
<dbReference type="AlphaFoldDB" id="A0A377WMV7"/>
<name>A0A377WMV7_KLEPN</name>
<dbReference type="InterPro" id="IPR051927">
    <property type="entry name" value="Zn_Chap_cDPG_Synth"/>
</dbReference>
<reference evidence="2 3" key="1">
    <citation type="submission" date="2018-06" db="EMBL/GenBank/DDBJ databases">
        <authorList>
            <consortium name="Pathogen Informatics"/>
            <person name="Doyle S."/>
        </authorList>
    </citation>
    <scope>NUCLEOTIDE SEQUENCE [LARGE SCALE GENOMIC DNA]</scope>
    <source>
        <strain evidence="2 3">NCTC8849</strain>
    </source>
</reference>
<evidence type="ECO:0000313" key="2">
    <source>
        <dbReference type="EMBL" id="STT55307.1"/>
    </source>
</evidence>
<dbReference type="Proteomes" id="UP000254799">
    <property type="component" value="Unassembled WGS sequence"/>
</dbReference>
<sequence length="144" mass="16263">MKRKKKKLMAILRSLNPRARIVVSQFGQVPLGNILNTGLFDFEQAAQAPGWLKELRGEHTPETEEYGITSFVFRARRPFHPTRFWQVMENELDGVVRSKGYFWLASRPEFAGSWSQAGGIARQGLGACGGLVCRKDVGQRMLSH</sequence>
<gene>
    <name evidence="2" type="ORF">NCTC8849_03916</name>
</gene>
<organism evidence="2 3">
    <name type="scientific">Klebsiella pneumoniae</name>
    <dbReference type="NCBI Taxonomy" id="573"/>
    <lineage>
        <taxon>Bacteria</taxon>
        <taxon>Pseudomonadati</taxon>
        <taxon>Pseudomonadota</taxon>
        <taxon>Gammaproteobacteria</taxon>
        <taxon>Enterobacterales</taxon>
        <taxon>Enterobacteriaceae</taxon>
        <taxon>Klebsiella/Raoultella group</taxon>
        <taxon>Klebsiella</taxon>
        <taxon>Klebsiella pneumoniae complex</taxon>
    </lineage>
</organism>
<dbReference type="SUPFAM" id="SSF90002">
    <property type="entry name" value="Hypothetical protein YjiA, C-terminal domain"/>
    <property type="match status" value="1"/>
</dbReference>
<dbReference type="Pfam" id="PF07683">
    <property type="entry name" value="CobW_C"/>
    <property type="match status" value="1"/>
</dbReference>
<proteinExistence type="predicted"/>
<protein>
    <submittedName>
        <fullName evidence="2">Metal chaperone</fullName>
    </submittedName>
</protein>
<dbReference type="SMART" id="SM00833">
    <property type="entry name" value="CobW_C"/>
    <property type="match status" value="1"/>
</dbReference>
<dbReference type="PANTHER" id="PTHR43603">
    <property type="entry name" value="COBW DOMAIN-CONTAINING PROTEIN DDB_G0274527"/>
    <property type="match status" value="1"/>
</dbReference>
<evidence type="ECO:0000313" key="3">
    <source>
        <dbReference type="Proteomes" id="UP000254799"/>
    </source>
</evidence>
<accession>A0A377WMV7</accession>
<evidence type="ECO:0000259" key="1">
    <source>
        <dbReference type="SMART" id="SM00833"/>
    </source>
</evidence>